<name>A0A162TDK8_MUCCL</name>
<dbReference type="PROSITE" id="PS51186">
    <property type="entry name" value="GNAT"/>
    <property type="match status" value="1"/>
</dbReference>
<dbReference type="GO" id="GO:0016747">
    <property type="term" value="F:acyltransferase activity, transferring groups other than amino-acyl groups"/>
    <property type="evidence" value="ECO:0007669"/>
    <property type="project" value="InterPro"/>
</dbReference>
<sequence length="175" mass="19676">MTQSVIHIRTIAPTETRYAEEGCNVINGAYRSGGGWTSEKDLVREPRVSVQDVEKLIINSGNPNTLLFAFEEDQVVGTAVLQPSLVHAGEAEIALYCVSINHQSRGIGAKLLLYSMDEVKRLGYHTAYLKVLENRPEVLSFYAKHGFKDSGERIPYHWPERLMVDTQFAILKKLL</sequence>
<dbReference type="InterPro" id="IPR050832">
    <property type="entry name" value="Bact_Acetyltransf"/>
</dbReference>
<dbReference type="InterPro" id="IPR000182">
    <property type="entry name" value="GNAT_dom"/>
</dbReference>
<keyword evidence="5" id="KW-1185">Reference proteome</keyword>
<dbReference type="Proteomes" id="UP000077051">
    <property type="component" value="Unassembled WGS sequence"/>
</dbReference>
<dbReference type="Pfam" id="PF00583">
    <property type="entry name" value="Acetyltransf_1"/>
    <property type="match status" value="1"/>
</dbReference>
<evidence type="ECO:0000313" key="5">
    <source>
        <dbReference type="Proteomes" id="UP000077051"/>
    </source>
</evidence>
<evidence type="ECO:0000256" key="1">
    <source>
        <dbReference type="ARBA" id="ARBA00022679"/>
    </source>
</evidence>
<dbReference type="OrthoDB" id="5689at2759"/>
<keyword evidence="1" id="KW-0808">Transferase</keyword>
<accession>A0A162TDK8</accession>
<dbReference type="SUPFAM" id="SSF55729">
    <property type="entry name" value="Acyl-CoA N-acyltransferases (Nat)"/>
    <property type="match status" value="1"/>
</dbReference>
<keyword evidence="2" id="KW-0012">Acyltransferase</keyword>
<feature type="domain" description="N-acetyltransferase" evidence="3">
    <location>
        <begin position="6"/>
        <end position="165"/>
    </location>
</feature>
<dbReference type="CDD" id="cd04301">
    <property type="entry name" value="NAT_SF"/>
    <property type="match status" value="1"/>
</dbReference>
<evidence type="ECO:0000313" key="4">
    <source>
        <dbReference type="EMBL" id="OAD03782.1"/>
    </source>
</evidence>
<evidence type="ECO:0000259" key="3">
    <source>
        <dbReference type="PROSITE" id="PS51186"/>
    </source>
</evidence>
<protein>
    <recommendedName>
        <fullName evidence="3">N-acetyltransferase domain-containing protein</fullName>
    </recommendedName>
</protein>
<gene>
    <name evidence="4" type="ORF">MUCCIDRAFT_156250</name>
</gene>
<dbReference type="VEuPathDB" id="FungiDB:MUCCIDRAFT_156250"/>
<dbReference type="AlphaFoldDB" id="A0A162TDK8"/>
<dbReference type="PANTHER" id="PTHR43877">
    <property type="entry name" value="AMINOALKYLPHOSPHONATE N-ACETYLTRANSFERASE-RELATED-RELATED"/>
    <property type="match status" value="1"/>
</dbReference>
<organism evidence="4 5">
    <name type="scientific">Mucor lusitanicus CBS 277.49</name>
    <dbReference type="NCBI Taxonomy" id="747725"/>
    <lineage>
        <taxon>Eukaryota</taxon>
        <taxon>Fungi</taxon>
        <taxon>Fungi incertae sedis</taxon>
        <taxon>Mucoromycota</taxon>
        <taxon>Mucoromycotina</taxon>
        <taxon>Mucoromycetes</taxon>
        <taxon>Mucorales</taxon>
        <taxon>Mucorineae</taxon>
        <taxon>Mucoraceae</taxon>
        <taxon>Mucor</taxon>
    </lineage>
</organism>
<dbReference type="Gene3D" id="3.40.630.30">
    <property type="match status" value="1"/>
</dbReference>
<dbReference type="InterPro" id="IPR016181">
    <property type="entry name" value="Acyl_CoA_acyltransferase"/>
</dbReference>
<comment type="caution">
    <text evidence="4">The sequence shown here is derived from an EMBL/GenBank/DDBJ whole genome shotgun (WGS) entry which is preliminary data.</text>
</comment>
<dbReference type="EMBL" id="AMYB01000004">
    <property type="protein sequence ID" value="OAD03782.1"/>
    <property type="molecule type" value="Genomic_DNA"/>
</dbReference>
<reference evidence="4 5" key="1">
    <citation type="submission" date="2015-06" db="EMBL/GenBank/DDBJ databases">
        <title>Expansion of signal transduction pathways in fungi by whole-genome duplication.</title>
        <authorList>
            <consortium name="DOE Joint Genome Institute"/>
            <person name="Corrochano L.M."/>
            <person name="Kuo A."/>
            <person name="Marcet-Houben M."/>
            <person name="Polaino S."/>
            <person name="Salamov A."/>
            <person name="Villalobos J.M."/>
            <person name="Alvarez M.I."/>
            <person name="Avalos J."/>
            <person name="Benito E.P."/>
            <person name="Benoit I."/>
            <person name="Burger G."/>
            <person name="Camino L.P."/>
            <person name="Canovas D."/>
            <person name="Cerda-Olmedo E."/>
            <person name="Cheng J.-F."/>
            <person name="Dominguez A."/>
            <person name="Elias M."/>
            <person name="Eslava A.P."/>
            <person name="Glaser F."/>
            <person name="Grimwood J."/>
            <person name="Gutierrez G."/>
            <person name="Heitman J."/>
            <person name="Henrissat B."/>
            <person name="Iturriaga E.A."/>
            <person name="Lang B.F."/>
            <person name="Lavin J.L."/>
            <person name="Lee S."/>
            <person name="Li W."/>
            <person name="Lindquist E."/>
            <person name="Lopez-Garcia S."/>
            <person name="Luque E.M."/>
            <person name="Marcos A.T."/>
            <person name="Martin J."/>
            <person name="Mccluskey K."/>
            <person name="Medina H.R."/>
            <person name="Miralles-Duran A."/>
            <person name="Miyazaki A."/>
            <person name="Munoz-Torres E."/>
            <person name="Oguiza J.A."/>
            <person name="Ohm R."/>
            <person name="Olmedo M."/>
            <person name="Orejas M."/>
            <person name="Ortiz-Castellanos L."/>
            <person name="Pisabarro A.G."/>
            <person name="Rodriguez-Romero J."/>
            <person name="Ruiz-Herrera J."/>
            <person name="Ruiz-Vazquez R."/>
            <person name="Sanz C."/>
            <person name="Schackwitz W."/>
            <person name="Schmutz J."/>
            <person name="Shahriari M."/>
            <person name="Shelest E."/>
            <person name="Silva-Franco F."/>
            <person name="Soanes D."/>
            <person name="Syed K."/>
            <person name="Tagua V.G."/>
            <person name="Talbot N.J."/>
            <person name="Thon M."/>
            <person name="De Vries R.P."/>
            <person name="Wiebenga A."/>
            <person name="Yadav J.S."/>
            <person name="Braun E.L."/>
            <person name="Baker S."/>
            <person name="Garre V."/>
            <person name="Horwitz B."/>
            <person name="Torres-Martinez S."/>
            <person name="Idnurm A."/>
            <person name="Herrera-Estrella A."/>
            <person name="Gabaldon T."/>
            <person name="Grigoriev I.V."/>
        </authorList>
    </citation>
    <scope>NUCLEOTIDE SEQUENCE [LARGE SCALE GENOMIC DNA]</scope>
    <source>
        <strain evidence="4 5">CBS 277.49</strain>
    </source>
</reference>
<evidence type="ECO:0000256" key="2">
    <source>
        <dbReference type="ARBA" id="ARBA00023315"/>
    </source>
</evidence>
<proteinExistence type="predicted"/>